<keyword evidence="1" id="KW-1133">Transmembrane helix</keyword>
<evidence type="ECO:0008006" key="4">
    <source>
        <dbReference type="Google" id="ProtNLM"/>
    </source>
</evidence>
<evidence type="ECO:0000313" key="3">
    <source>
        <dbReference type="Proteomes" id="UP000196342"/>
    </source>
</evidence>
<accession>A0A202B6R7</accession>
<protein>
    <recommendedName>
        <fullName evidence="4">Toxin CptA</fullName>
    </recommendedName>
</protein>
<dbReference type="Proteomes" id="UP000196342">
    <property type="component" value="Unassembled WGS sequence"/>
</dbReference>
<keyword evidence="1" id="KW-0812">Transmembrane</keyword>
<evidence type="ECO:0000256" key="1">
    <source>
        <dbReference type="SAM" id="Phobius"/>
    </source>
</evidence>
<comment type="caution">
    <text evidence="2">The sequence shown here is derived from an EMBL/GenBank/DDBJ whole genome shotgun (WGS) entry which is preliminary data.</text>
</comment>
<dbReference type="RefSeq" id="WP_043617446.1">
    <property type="nucleotide sequence ID" value="NZ_CP050992.1"/>
</dbReference>
<gene>
    <name evidence="2" type="ORF">CBW21_15090</name>
</gene>
<name>A0A202B6R7_CHRVL</name>
<keyword evidence="3" id="KW-1185">Reference proteome</keyword>
<dbReference type="InterPro" id="IPR009883">
    <property type="entry name" value="YgfX"/>
</dbReference>
<organism evidence="2 3">
    <name type="scientific">Chromobacterium violaceum</name>
    <dbReference type="NCBI Taxonomy" id="536"/>
    <lineage>
        <taxon>Bacteria</taxon>
        <taxon>Pseudomonadati</taxon>
        <taxon>Pseudomonadota</taxon>
        <taxon>Betaproteobacteria</taxon>
        <taxon>Neisseriales</taxon>
        <taxon>Chromobacteriaceae</taxon>
        <taxon>Chromobacterium</taxon>
    </lineage>
</organism>
<feature type="transmembrane region" description="Helical" evidence="1">
    <location>
        <begin position="20"/>
        <end position="39"/>
    </location>
</feature>
<dbReference type="EMBL" id="NHOO01000012">
    <property type="protein sequence ID" value="OVE47283.1"/>
    <property type="molecule type" value="Genomic_DNA"/>
</dbReference>
<keyword evidence="1" id="KW-0472">Membrane</keyword>
<dbReference type="Pfam" id="PF07254">
    <property type="entry name" value="Cpta_toxin"/>
    <property type="match status" value="1"/>
</dbReference>
<reference evidence="2 3" key="1">
    <citation type="submission" date="2017-05" db="EMBL/GenBank/DDBJ databases">
        <title>Chromobacterium violaceum GHPS1 isolated from Hydrocarbon polluted soil in French Guiana display an awesome secondary metabolite arsenal and a battery of drug and heavy-metal-resistance and detoxification of xenobiotics proteins.</title>
        <authorList>
            <person name="Belbahri L."/>
        </authorList>
    </citation>
    <scope>NUCLEOTIDE SEQUENCE [LARGE SCALE GENOMIC DNA]</scope>
    <source>
        <strain evidence="2 3">GHPS1</strain>
    </source>
</reference>
<proteinExistence type="predicted"/>
<sequence>MREPPLLQPFSVPLRPSRCWLGLVSAAFLAYASIVALYLPAAYLISVPAAGWLAWRALRADGWRNRGATQRLEVDPRGRLFLCREGERLEAAVLDDCFVTPLLTVLSVKLDGKRRSVMLWPDSADADARRRLRVYLLWFHPPQPTQEDTEITR</sequence>
<evidence type="ECO:0000313" key="2">
    <source>
        <dbReference type="EMBL" id="OVE47283.1"/>
    </source>
</evidence>
<dbReference type="AlphaFoldDB" id="A0A202B6R7"/>